<proteinExistence type="predicted"/>
<organism evidence="1">
    <name type="scientific">Schistocephalus solidus</name>
    <name type="common">Tapeworm</name>
    <dbReference type="NCBI Taxonomy" id="70667"/>
    <lineage>
        <taxon>Eukaryota</taxon>
        <taxon>Metazoa</taxon>
        <taxon>Spiralia</taxon>
        <taxon>Lophotrochozoa</taxon>
        <taxon>Platyhelminthes</taxon>
        <taxon>Cestoda</taxon>
        <taxon>Eucestoda</taxon>
        <taxon>Diphyllobothriidea</taxon>
        <taxon>Diphyllobothriidae</taxon>
        <taxon>Schistocephalus</taxon>
    </lineage>
</organism>
<dbReference type="AlphaFoldDB" id="A0A183TIZ2"/>
<protein>
    <submittedName>
        <fullName evidence="1">Uncharacterized protein</fullName>
    </submittedName>
</protein>
<name>A0A183TIZ2_SCHSO</name>
<sequence>LPSGYSLVNASTGGLNQVRISGVACASTPGMSDSRNSHLLPSQKVLRWDNQLTQKLGDLHAPDDNATVETRWCQLRNIIQSTTLEVLGHARYQHQDRFDDNDTNISNLLAEKNQLPKAYRDFRADDNKAAYFKCRGHARNGRGRCRTPVTYGPCIEETAPLLSSDGTTLLAEKSQIMKHWAEHFISVLNCSSTISDAAIDRLPRVNTNNDQDLPPSLPETIRAVQQISSGKAPGSDAIPPEVYNHGGPRLMTELTTLFQEM</sequence>
<evidence type="ECO:0000313" key="1">
    <source>
        <dbReference type="WBParaSite" id="SSLN_0001706401-mRNA-1"/>
    </source>
</evidence>
<accession>A0A183TIZ2</accession>
<dbReference type="WBParaSite" id="SSLN_0001706401-mRNA-1">
    <property type="protein sequence ID" value="SSLN_0001706401-mRNA-1"/>
    <property type="gene ID" value="SSLN_0001706401"/>
</dbReference>
<reference evidence="1" key="1">
    <citation type="submission" date="2016-06" db="UniProtKB">
        <authorList>
            <consortium name="WormBaseParasite"/>
        </authorList>
    </citation>
    <scope>IDENTIFICATION</scope>
</reference>